<protein>
    <submittedName>
        <fullName evidence="1">Uncharacterized protein</fullName>
    </submittedName>
</protein>
<dbReference type="EMBL" id="KE345012">
    <property type="protein sequence ID" value="EXB89640.1"/>
    <property type="molecule type" value="Genomic_DNA"/>
</dbReference>
<proteinExistence type="predicted"/>
<dbReference type="AlphaFoldDB" id="W9RPG4"/>
<reference evidence="2" key="1">
    <citation type="submission" date="2013-01" db="EMBL/GenBank/DDBJ databases">
        <title>Draft Genome Sequence of a Mulberry Tree, Morus notabilis C.K. Schneid.</title>
        <authorList>
            <person name="He N."/>
            <person name="Zhao S."/>
        </authorList>
    </citation>
    <scope>NUCLEOTIDE SEQUENCE</scope>
</reference>
<dbReference type="Proteomes" id="UP000030645">
    <property type="component" value="Unassembled WGS sequence"/>
</dbReference>
<gene>
    <name evidence="1" type="ORF">L484_018741</name>
</gene>
<organism evidence="1 2">
    <name type="scientific">Morus notabilis</name>
    <dbReference type="NCBI Taxonomy" id="981085"/>
    <lineage>
        <taxon>Eukaryota</taxon>
        <taxon>Viridiplantae</taxon>
        <taxon>Streptophyta</taxon>
        <taxon>Embryophyta</taxon>
        <taxon>Tracheophyta</taxon>
        <taxon>Spermatophyta</taxon>
        <taxon>Magnoliopsida</taxon>
        <taxon>eudicotyledons</taxon>
        <taxon>Gunneridae</taxon>
        <taxon>Pentapetalae</taxon>
        <taxon>rosids</taxon>
        <taxon>fabids</taxon>
        <taxon>Rosales</taxon>
        <taxon>Moraceae</taxon>
        <taxon>Moreae</taxon>
        <taxon>Morus</taxon>
    </lineage>
</organism>
<evidence type="ECO:0000313" key="2">
    <source>
        <dbReference type="Proteomes" id="UP000030645"/>
    </source>
</evidence>
<keyword evidence="2" id="KW-1185">Reference proteome</keyword>
<sequence length="61" mass="7390">MAKYALETILQKYTQSIKRPYFYPLQIRPERTRIPHFAEPDYMTIKHAKWSPLPPHTTYKP</sequence>
<accession>W9RPG4</accession>
<evidence type="ECO:0000313" key="1">
    <source>
        <dbReference type="EMBL" id="EXB89640.1"/>
    </source>
</evidence>
<name>W9RPG4_9ROSA</name>